<dbReference type="Pfam" id="PF11864">
    <property type="entry name" value="DUF3384"/>
    <property type="match status" value="1"/>
</dbReference>
<dbReference type="PANTHER" id="PTHR10063">
    <property type="entry name" value="TUBERIN"/>
    <property type="match status" value="1"/>
</dbReference>
<dbReference type="GO" id="GO:0005634">
    <property type="term" value="C:nucleus"/>
    <property type="evidence" value="ECO:0007669"/>
    <property type="project" value="InterPro"/>
</dbReference>
<organism evidence="4">
    <name type="scientific">Oppiella nova</name>
    <dbReference type="NCBI Taxonomy" id="334625"/>
    <lineage>
        <taxon>Eukaryota</taxon>
        <taxon>Metazoa</taxon>
        <taxon>Ecdysozoa</taxon>
        <taxon>Arthropoda</taxon>
        <taxon>Chelicerata</taxon>
        <taxon>Arachnida</taxon>
        <taxon>Acari</taxon>
        <taxon>Acariformes</taxon>
        <taxon>Sarcoptiformes</taxon>
        <taxon>Oribatida</taxon>
        <taxon>Brachypylina</taxon>
        <taxon>Oppioidea</taxon>
        <taxon>Oppiidae</taxon>
        <taxon>Oppiella</taxon>
    </lineage>
</organism>
<dbReference type="InterPro" id="IPR035974">
    <property type="entry name" value="Rap/Ran-GAP_sf"/>
</dbReference>
<dbReference type="PRINTS" id="PR01431">
    <property type="entry name" value="TUBERIN"/>
</dbReference>
<dbReference type="InterPro" id="IPR018515">
    <property type="entry name" value="Tuberin-type_domain"/>
</dbReference>
<feature type="compositionally biased region" description="Polar residues" evidence="2">
    <location>
        <begin position="1121"/>
        <end position="1130"/>
    </location>
</feature>
<dbReference type="PANTHER" id="PTHR10063:SF0">
    <property type="entry name" value="TUBERIN"/>
    <property type="match status" value="1"/>
</dbReference>
<feature type="compositionally biased region" description="Low complexity" evidence="2">
    <location>
        <begin position="941"/>
        <end position="950"/>
    </location>
</feature>
<dbReference type="GO" id="GO:0033596">
    <property type="term" value="C:TSC1-TSC2 complex"/>
    <property type="evidence" value="ECO:0007669"/>
    <property type="project" value="InterPro"/>
</dbReference>
<feature type="region of interest" description="Disordered" evidence="2">
    <location>
        <begin position="1242"/>
        <end position="1264"/>
    </location>
</feature>
<dbReference type="Pfam" id="PF02145">
    <property type="entry name" value="Rap_GAP"/>
    <property type="match status" value="1"/>
</dbReference>
<dbReference type="Gene3D" id="3.40.50.11210">
    <property type="entry name" value="Rap/Ran-GAP"/>
    <property type="match status" value="1"/>
</dbReference>
<feature type="region of interest" description="Disordered" evidence="2">
    <location>
        <begin position="1088"/>
        <end position="1130"/>
    </location>
</feature>
<dbReference type="SUPFAM" id="SSF48371">
    <property type="entry name" value="ARM repeat"/>
    <property type="match status" value="1"/>
</dbReference>
<accession>A0A7R9QFN4</accession>
<dbReference type="FunFam" id="3.40.50.11210:FF:000001">
    <property type="entry name" value="Ral GTPase-activating protein subunit alpha-1 isoform 1"/>
    <property type="match status" value="1"/>
</dbReference>
<dbReference type="GO" id="GO:0046627">
    <property type="term" value="P:negative regulation of insulin receptor signaling pathway"/>
    <property type="evidence" value="ECO:0007669"/>
    <property type="project" value="TreeGrafter"/>
</dbReference>
<name>A0A7R9QFN4_9ACAR</name>
<dbReference type="GO" id="GO:0005096">
    <property type="term" value="F:GTPase activator activity"/>
    <property type="evidence" value="ECO:0007669"/>
    <property type="project" value="UniProtKB-KW"/>
</dbReference>
<feature type="compositionally biased region" description="Polar residues" evidence="2">
    <location>
        <begin position="1244"/>
        <end position="1253"/>
    </location>
</feature>
<evidence type="ECO:0000313" key="5">
    <source>
        <dbReference type="Proteomes" id="UP000728032"/>
    </source>
</evidence>
<dbReference type="SUPFAM" id="SSF111347">
    <property type="entry name" value="Rap/Ran-GAP"/>
    <property type="match status" value="1"/>
</dbReference>
<protein>
    <recommendedName>
        <fullName evidence="3">Rap-GAP domain-containing protein</fullName>
    </recommendedName>
</protein>
<proteinExistence type="predicted"/>
<dbReference type="InterPro" id="IPR027107">
    <property type="entry name" value="Tuberin/Ral-act_asu"/>
</dbReference>
<feature type="region of interest" description="Disordered" evidence="2">
    <location>
        <begin position="931"/>
        <end position="950"/>
    </location>
</feature>
<evidence type="ECO:0000256" key="1">
    <source>
        <dbReference type="ARBA" id="ARBA00022468"/>
    </source>
</evidence>
<feature type="compositionally biased region" description="Polar residues" evidence="2">
    <location>
        <begin position="960"/>
        <end position="980"/>
    </location>
</feature>
<dbReference type="GO" id="GO:0051726">
    <property type="term" value="P:regulation of cell cycle"/>
    <property type="evidence" value="ECO:0007669"/>
    <property type="project" value="TreeGrafter"/>
</dbReference>
<feature type="region of interest" description="Disordered" evidence="2">
    <location>
        <begin position="960"/>
        <end position="984"/>
    </location>
</feature>
<dbReference type="InterPro" id="IPR024584">
    <property type="entry name" value="Tuberin_N"/>
</dbReference>
<dbReference type="InterPro" id="IPR016024">
    <property type="entry name" value="ARM-type_fold"/>
</dbReference>
<sequence length="1719" mass="194807">MSSGVGDSIKKFLGLKSTATQSQSSGACSSANCQQQDHQNGCPLQHSSSLGLVVKHIPESVVEYELTSDQKNDLRRRESLAFRLKTIRELEEVVGCQRIVDYKFVVNETLDLLDDNQPTDVRHTVWKLYKHIVSAPSDSRTLLWSIVSGKDSHDEDLPLRLDVLMALTDSGKNYECFKDKIGPFLVDWFEKIMITFPRISAEFLTLLVNLIEFNTSYLDQKILADITYKTCHHIQRVTTNEEISASYHIMDAIVCHSLLPSICLTQFVIVLCKGVNNSLFTTISMKIMRNLMSTHLGHSCIETLRYILNDETNYEDMLLMRGAILFVTRSLWDPMRVDALKHSPNSILPSFKGALQCKHQMVALEVSLSMICLIESQQNIVSELTWDLMLEIADEIVSNYEISAQNSNLEFNQKFHLFLDIVEEMNDKKRFYGDPNKLFDILEKCALFRSEQSGKRLIQYRANSINADKDNWIESLRHLMEIYYKREKRTFIRMEALNVLSEFMKQYRYIHEEIILEMIIIPYLNHIENDPDIECRIKAVQFLLDVVTESNSAKRCLEILEIIDRIFDLLLNIRANSKGQIGVYQRIKPSKPDNTPKYSLFIVCERNELSPNASTAASPVVSATTLPQTSNPLSPPPSPILHSVNTNSTNLWTLSFNDMFRVLNTCLRNEKDWSVLSIVLKTLPKFLKNKAIILSGSPHIAIELCNALCYLINETSTKLTEFQSNGQKLTKAEFQSNVYPSLSALVGYQNELEFRQQCSIIKYLQNGLVLVSGRTSVVRQNILSLTICAVEMQEAMTKCLPDTLLSLSKISATTPLSIPKLEFLSNVILLSHLYQSFTMDQYMSVFAIALPYTNPMKFNEYTVALAHRVIAMWFLKCRLPCRKSIVPFIIKGLQANVMVDEPSSDSTRTRSSSLNTEQTLTHKKLEARLSLQSSPPPLTPTPHSSHSHFSFSFSSDSISQHNQLSQHSPQQPNNNTISENESQEVRHELVETCMDMLASYTFGMCSTIPFKSPMVEPLLDRSKSETWIIGHKLVTITTSGCSSRAISNGLCDKCLNMCRNNESSDNYSNEEIPANATNNTNTNVFQPLPVLKARSDSTNSTDSDKLVRRRHQSEIGHIIRPQSTKPQSSAFDDSYLNYNIQRTNSFPTNTTALCNCWCQGWAEVMVRRSTGVSSWIIRLQNSLGSFPYSSSPPDDLPDLTALLRPNKSREQSVDESFGREIEYNSNRNSFDVNDIENDSVFKRANSSPQTDDIPSNHHKSPNPLNCSPTFMNPMNGAEKPFTFRPIEVSPPTQPMRTSPFQPVTRAQSFGSKIRSDFRTRLLDKKEFRSNDLESNIDFSSRNYAREPVKSKTPIPVPLRINEAENMSGPRDRVHTISVMSPVNINRRFSKDVESSYSMPKSSGLCPKFVFLQLYYNSMFDDKCHKDVEFNDKTKPILLSKNEAIDRSLKVLDRITPYETHKIGVLYVGPGQEKDKTAILSNPFGSLRYIKFLRGLGKMIRLQDADSQVTYVGGLDLKGQDGKYAIAWEDNLMQVIFHVSTLMPTSDNDPNCNNKKRHIGNDSVCIVYNESGSSVNLSTIKGDGQCIQAIVVITPFEYNSNLVTIQAKDDFLYLIGHIESQMLSDNALPVFVRQLALHANLGSMVYNGTPSATTTQHVSNWVQRLKQIKRIRQRVTNKSATDAFVRFPNSDSNEDSNSGGNPQTGDIKWQYMFPDFNDYS</sequence>
<reference evidence="4" key="1">
    <citation type="submission" date="2020-11" db="EMBL/GenBank/DDBJ databases">
        <authorList>
            <person name="Tran Van P."/>
        </authorList>
    </citation>
    <scope>NUCLEOTIDE SEQUENCE</scope>
</reference>
<dbReference type="GO" id="GO:0051056">
    <property type="term" value="P:regulation of small GTPase mediated signal transduction"/>
    <property type="evidence" value="ECO:0007669"/>
    <property type="project" value="InterPro"/>
</dbReference>
<evidence type="ECO:0000259" key="3">
    <source>
        <dbReference type="PROSITE" id="PS50085"/>
    </source>
</evidence>
<feature type="compositionally biased region" description="Low complexity" evidence="2">
    <location>
        <begin position="1688"/>
        <end position="1700"/>
    </location>
</feature>
<dbReference type="GO" id="GO:0032007">
    <property type="term" value="P:negative regulation of TOR signaling"/>
    <property type="evidence" value="ECO:0007669"/>
    <property type="project" value="InterPro"/>
</dbReference>
<dbReference type="GO" id="GO:0030178">
    <property type="term" value="P:negative regulation of Wnt signaling pathway"/>
    <property type="evidence" value="ECO:0007669"/>
    <property type="project" value="TreeGrafter"/>
</dbReference>
<keyword evidence="1" id="KW-0343">GTPase activation</keyword>
<evidence type="ECO:0000313" key="4">
    <source>
        <dbReference type="EMBL" id="CAD7643106.1"/>
    </source>
</evidence>
<dbReference type="EMBL" id="CAJPVJ010001260">
    <property type="protein sequence ID" value="CAG2164408.1"/>
    <property type="molecule type" value="Genomic_DNA"/>
</dbReference>
<dbReference type="PROSITE" id="PS50085">
    <property type="entry name" value="RAPGAP"/>
    <property type="match status" value="1"/>
</dbReference>
<feature type="domain" description="Rap-GAP" evidence="3">
    <location>
        <begin position="1448"/>
        <end position="1678"/>
    </location>
</feature>
<dbReference type="InterPro" id="IPR000331">
    <property type="entry name" value="Rap/Ran_GAP_dom"/>
</dbReference>
<feature type="region of interest" description="Disordered" evidence="2">
    <location>
        <begin position="1684"/>
        <end position="1707"/>
    </location>
</feature>
<evidence type="ECO:0000256" key="2">
    <source>
        <dbReference type="SAM" id="MobiDB-lite"/>
    </source>
</evidence>
<dbReference type="InterPro" id="IPR003913">
    <property type="entry name" value="Tuberin"/>
</dbReference>
<dbReference type="EMBL" id="OC916085">
    <property type="protein sequence ID" value="CAD7643106.1"/>
    <property type="molecule type" value="Genomic_DNA"/>
</dbReference>
<dbReference type="Pfam" id="PF03542">
    <property type="entry name" value="Tuberin"/>
    <property type="match status" value="1"/>
</dbReference>
<dbReference type="Proteomes" id="UP000728032">
    <property type="component" value="Unassembled WGS sequence"/>
</dbReference>
<keyword evidence="5" id="KW-1185">Reference proteome</keyword>
<gene>
    <name evidence="4" type="ORF">ONB1V03_LOCUS3963</name>
</gene>
<dbReference type="GO" id="GO:0051898">
    <property type="term" value="P:negative regulation of phosphatidylinositol 3-kinase/protein kinase B signal transduction"/>
    <property type="evidence" value="ECO:0007669"/>
    <property type="project" value="TreeGrafter"/>
</dbReference>
<dbReference type="OrthoDB" id="5797019at2759"/>